<dbReference type="Proteomes" id="UP001652625">
    <property type="component" value="Chromosome 12"/>
</dbReference>
<reference evidence="3" key="1">
    <citation type="submission" date="2025-08" db="UniProtKB">
        <authorList>
            <consortium name="RefSeq"/>
        </authorList>
    </citation>
    <scope>IDENTIFICATION</scope>
</reference>
<dbReference type="PANTHER" id="PTHR13627">
    <property type="entry name" value="FUKUTIN RELATED PROTEIN"/>
    <property type="match status" value="1"/>
</dbReference>
<dbReference type="InterPro" id="IPR052613">
    <property type="entry name" value="LicD_transferase"/>
</dbReference>
<keyword evidence="2" id="KW-1185">Reference proteome</keyword>
<dbReference type="GeneID" id="105843252"/>
<evidence type="ECO:0000313" key="3">
    <source>
        <dbReference type="RefSeq" id="XP_065669895.1"/>
    </source>
</evidence>
<accession>A0ABM4D6H0</accession>
<proteinExistence type="predicted"/>
<gene>
    <name evidence="3" type="primary">LOC105843252</name>
</gene>
<dbReference type="PANTHER" id="PTHR13627:SF35">
    <property type="entry name" value="LICD FAMILY PROTEIN"/>
    <property type="match status" value="1"/>
</dbReference>
<dbReference type="InterPro" id="IPR007074">
    <property type="entry name" value="LicD/FKTN/FKRP_NTP_transf"/>
</dbReference>
<organism evidence="2 3">
    <name type="scientific">Hydra vulgaris</name>
    <name type="common">Hydra</name>
    <name type="synonym">Hydra attenuata</name>
    <dbReference type="NCBI Taxonomy" id="6087"/>
    <lineage>
        <taxon>Eukaryota</taxon>
        <taxon>Metazoa</taxon>
        <taxon>Cnidaria</taxon>
        <taxon>Hydrozoa</taxon>
        <taxon>Hydroidolina</taxon>
        <taxon>Anthoathecata</taxon>
        <taxon>Aplanulata</taxon>
        <taxon>Hydridae</taxon>
        <taxon>Hydra</taxon>
    </lineage>
</organism>
<evidence type="ECO:0000313" key="2">
    <source>
        <dbReference type="Proteomes" id="UP001652625"/>
    </source>
</evidence>
<sequence length="264" mass="31311">MLRRHYFFVFALLVVCIILFYTKDFSVANSYFNIYKKRGNLDSQNHEALNSTAETESSIYGDNSCKEQYKERQHLLTIFKKWIKLAKKYNVTYFLTCGSLLGSWRNQDLIPYDRDLDILISNTSNIVLESIKDQRNFHENDNKFHLILQSDWRKPYSERRRFKCNGEQVKVYSDHCSFQEPLGRLIKGDFHLDIYDYSIRNGLVYDPSEWEKTYKAADVFPLTKCIFMGEETWCPKSPKVILSQLYKELSPNKVCKNGEWFDVT</sequence>
<evidence type="ECO:0000259" key="1">
    <source>
        <dbReference type="Pfam" id="PF04991"/>
    </source>
</evidence>
<dbReference type="RefSeq" id="XP_065669895.1">
    <property type="nucleotide sequence ID" value="XM_065813823.1"/>
</dbReference>
<feature type="domain" description="LicD/FKTN/FKRP nucleotidyltransferase" evidence="1">
    <location>
        <begin position="86"/>
        <end position="121"/>
    </location>
</feature>
<name>A0ABM4D6H0_HYDVU</name>
<protein>
    <submittedName>
        <fullName evidence="3">Uncharacterized protein LOC105843252</fullName>
    </submittedName>
</protein>
<dbReference type="Pfam" id="PF04991">
    <property type="entry name" value="LicD"/>
    <property type="match status" value="1"/>
</dbReference>